<evidence type="ECO:0000313" key="1">
    <source>
        <dbReference type="EMBL" id="KXS16248.1"/>
    </source>
</evidence>
<organism evidence="1 2">
    <name type="scientific">Gonapodya prolifera (strain JEL478)</name>
    <name type="common">Monoblepharis prolifera</name>
    <dbReference type="NCBI Taxonomy" id="1344416"/>
    <lineage>
        <taxon>Eukaryota</taxon>
        <taxon>Fungi</taxon>
        <taxon>Fungi incertae sedis</taxon>
        <taxon>Chytridiomycota</taxon>
        <taxon>Chytridiomycota incertae sedis</taxon>
        <taxon>Monoblepharidomycetes</taxon>
        <taxon>Monoblepharidales</taxon>
        <taxon>Gonapodyaceae</taxon>
        <taxon>Gonapodya</taxon>
    </lineage>
</organism>
<accession>A0A139AHP4</accession>
<evidence type="ECO:0000313" key="2">
    <source>
        <dbReference type="Proteomes" id="UP000070544"/>
    </source>
</evidence>
<keyword evidence="2" id="KW-1185">Reference proteome</keyword>
<proteinExistence type="predicted"/>
<dbReference type="Proteomes" id="UP000070544">
    <property type="component" value="Unassembled WGS sequence"/>
</dbReference>
<name>A0A139AHP4_GONPJ</name>
<reference evidence="1 2" key="1">
    <citation type="journal article" date="2015" name="Genome Biol. Evol.">
        <title>Phylogenomic analyses indicate that early fungi evolved digesting cell walls of algal ancestors of land plants.</title>
        <authorList>
            <person name="Chang Y."/>
            <person name="Wang S."/>
            <person name="Sekimoto S."/>
            <person name="Aerts A.L."/>
            <person name="Choi C."/>
            <person name="Clum A."/>
            <person name="LaButti K.M."/>
            <person name="Lindquist E.A."/>
            <person name="Yee Ngan C."/>
            <person name="Ohm R.A."/>
            <person name="Salamov A.A."/>
            <person name="Grigoriev I.V."/>
            <person name="Spatafora J.W."/>
            <person name="Berbee M.L."/>
        </authorList>
    </citation>
    <scope>NUCLEOTIDE SEQUENCE [LARGE SCALE GENOMIC DNA]</scope>
    <source>
        <strain evidence="1 2">JEL478</strain>
    </source>
</reference>
<dbReference type="AlphaFoldDB" id="A0A139AHP4"/>
<gene>
    <name evidence="1" type="ORF">M427DRAFT_55680</name>
</gene>
<protein>
    <submittedName>
        <fullName evidence="1">Uncharacterized protein</fullName>
    </submittedName>
</protein>
<sequence>MKVALLSTAEFPAGFSVQLLSATAHHPSFVLKRTSWKLSTQCWDQRYMYRIPFFYPRLPPL</sequence>
<dbReference type="EMBL" id="KQ965754">
    <property type="protein sequence ID" value="KXS16248.1"/>
    <property type="molecule type" value="Genomic_DNA"/>
</dbReference>